<gene>
    <name evidence="3" type="primary">LOC102729961</name>
</gene>
<feature type="compositionally biased region" description="Basic and acidic residues" evidence="1">
    <location>
        <begin position="42"/>
        <end position="61"/>
    </location>
</feature>
<protein>
    <submittedName>
        <fullName evidence="3">Uncharacterized protein LOC102729961 isoform X2</fullName>
    </submittedName>
</protein>
<organism evidence="2 3">
    <name type="scientific">Leptonychotes weddellii</name>
    <name type="common">Weddell seal</name>
    <name type="synonym">Otaria weddellii</name>
    <dbReference type="NCBI Taxonomy" id="9713"/>
    <lineage>
        <taxon>Eukaryota</taxon>
        <taxon>Metazoa</taxon>
        <taxon>Chordata</taxon>
        <taxon>Craniata</taxon>
        <taxon>Vertebrata</taxon>
        <taxon>Euteleostomi</taxon>
        <taxon>Mammalia</taxon>
        <taxon>Eutheria</taxon>
        <taxon>Laurasiatheria</taxon>
        <taxon>Carnivora</taxon>
        <taxon>Caniformia</taxon>
        <taxon>Pinnipedia</taxon>
        <taxon>Phocidae</taxon>
        <taxon>Monachinae</taxon>
        <taxon>Lobodontini</taxon>
        <taxon>Leptonychotes</taxon>
    </lineage>
</organism>
<keyword evidence="2" id="KW-1185">Reference proteome</keyword>
<dbReference type="RefSeq" id="XP_030890923.1">
    <property type="nucleotide sequence ID" value="XM_031035063.1"/>
</dbReference>
<feature type="region of interest" description="Disordered" evidence="1">
    <location>
        <begin position="41"/>
        <end position="74"/>
    </location>
</feature>
<reference evidence="3" key="1">
    <citation type="submission" date="2025-08" db="UniProtKB">
        <authorList>
            <consortium name="RefSeq"/>
        </authorList>
    </citation>
    <scope>IDENTIFICATION</scope>
    <source>
        <tissue evidence="3">Liver</tissue>
    </source>
</reference>
<dbReference type="GeneID" id="102729961"/>
<dbReference type="Proteomes" id="UP000245341">
    <property type="component" value="Unplaced"/>
</dbReference>
<evidence type="ECO:0000313" key="3">
    <source>
        <dbReference type="RefSeq" id="XP_030890923.1"/>
    </source>
</evidence>
<feature type="compositionally biased region" description="Polar residues" evidence="1">
    <location>
        <begin position="1"/>
        <end position="14"/>
    </location>
</feature>
<dbReference type="AlphaFoldDB" id="A0A7F8RDZ6"/>
<name>A0A7F8RDZ6_LEPWE</name>
<sequence length="105" mass="11578">MKLAKQTKTGNSLLRKQPPPVGEDALPYLRGRLAPEFVLARNGEKKKHEEAAKCGGEKGGSEETAPGANCTKPRQECREAGPLFLRSRRERRDPETRATYLCGEG</sequence>
<feature type="region of interest" description="Disordered" evidence="1">
    <location>
        <begin position="1"/>
        <end position="26"/>
    </location>
</feature>
<accession>A0A7F8RDZ6</accession>
<proteinExistence type="predicted"/>
<evidence type="ECO:0000256" key="1">
    <source>
        <dbReference type="SAM" id="MobiDB-lite"/>
    </source>
</evidence>
<evidence type="ECO:0000313" key="2">
    <source>
        <dbReference type="Proteomes" id="UP000245341"/>
    </source>
</evidence>